<dbReference type="InterPro" id="IPR031127">
    <property type="entry name" value="E3_UB_ligase_RBR"/>
</dbReference>
<dbReference type="CDD" id="cd20335">
    <property type="entry name" value="BRcat_RBR"/>
    <property type="match status" value="1"/>
</dbReference>
<keyword evidence="5" id="KW-0677">Repeat</keyword>
<dbReference type="EMBL" id="MU001499">
    <property type="protein sequence ID" value="KAF2445757.1"/>
    <property type="molecule type" value="Genomic_DNA"/>
</dbReference>
<accession>A0A9P4PKN4</accession>
<sequence>MSSTAVITVVAPQPSILDDEITAWSLQLEEAGIHGLGGKGKFPAGSPPDSTIAFDNFHSEIEAHLSFLRDVKLAHSIALAVNTDADAIAELAGPEEQAQDDRDFAMHLSDFIDDDDDSNEVGPSASYSAGAPQAPHTYTGRQANAFEKLSQEFDCSVCFETFHASSVVSLECGDRYCLGCLKNLFVRATRDETLFPPRCCRQLIAVTVVANELTRAQLNAFKLAETEFSTGDRTYCSNLRCASFIPPPDVMADKAFCTQCGSETCAICKGEFHKDTDCPYDPALHGTLALADEENWQRCYACRQLVELDVGCNHMTCKCGAQFCYICGNKWKTCKCDLWSENRLYTRAHEVLDRRVEHITNRLRANAECTHPAWNVRGAMDRDEHARLQCDMCRRNFQELASCAQCDAMACRDCRRNQMR</sequence>
<evidence type="ECO:0000256" key="5">
    <source>
        <dbReference type="ARBA" id="ARBA00022737"/>
    </source>
</evidence>
<evidence type="ECO:0000256" key="7">
    <source>
        <dbReference type="ARBA" id="ARBA00022786"/>
    </source>
</evidence>
<dbReference type="InterPro" id="IPR002867">
    <property type="entry name" value="IBR_dom"/>
</dbReference>
<dbReference type="Proteomes" id="UP000799764">
    <property type="component" value="Unassembled WGS sequence"/>
</dbReference>
<proteinExistence type="predicted"/>
<evidence type="ECO:0000256" key="8">
    <source>
        <dbReference type="ARBA" id="ARBA00022833"/>
    </source>
</evidence>
<dbReference type="EC" id="2.3.2.31" evidence="2"/>
<evidence type="ECO:0000256" key="3">
    <source>
        <dbReference type="ARBA" id="ARBA00022679"/>
    </source>
</evidence>
<protein>
    <recommendedName>
        <fullName evidence="2">RBR-type E3 ubiquitin transferase</fullName>
        <ecNumber evidence="2">2.3.2.31</ecNumber>
    </recommendedName>
</protein>
<dbReference type="GO" id="GO:0008270">
    <property type="term" value="F:zinc ion binding"/>
    <property type="evidence" value="ECO:0007669"/>
    <property type="project" value="UniProtKB-KW"/>
</dbReference>
<dbReference type="GO" id="GO:0061630">
    <property type="term" value="F:ubiquitin protein ligase activity"/>
    <property type="evidence" value="ECO:0007669"/>
    <property type="project" value="UniProtKB-EC"/>
</dbReference>
<evidence type="ECO:0000256" key="6">
    <source>
        <dbReference type="ARBA" id="ARBA00022771"/>
    </source>
</evidence>
<dbReference type="Pfam" id="PF01485">
    <property type="entry name" value="IBR"/>
    <property type="match status" value="2"/>
</dbReference>
<keyword evidence="7" id="KW-0833">Ubl conjugation pathway</keyword>
<evidence type="ECO:0000313" key="10">
    <source>
        <dbReference type="EMBL" id="KAF2445757.1"/>
    </source>
</evidence>
<keyword evidence="4" id="KW-0479">Metal-binding</keyword>
<comment type="catalytic activity">
    <reaction evidence="1">
        <text>[E2 ubiquitin-conjugating enzyme]-S-ubiquitinyl-L-cysteine + [acceptor protein]-L-lysine = [E2 ubiquitin-conjugating enzyme]-L-cysteine + [acceptor protein]-N(6)-ubiquitinyl-L-lysine.</text>
        <dbReference type="EC" id="2.3.2.31"/>
    </reaction>
</comment>
<organism evidence="10 11">
    <name type="scientific">Karstenula rhodostoma CBS 690.94</name>
    <dbReference type="NCBI Taxonomy" id="1392251"/>
    <lineage>
        <taxon>Eukaryota</taxon>
        <taxon>Fungi</taxon>
        <taxon>Dikarya</taxon>
        <taxon>Ascomycota</taxon>
        <taxon>Pezizomycotina</taxon>
        <taxon>Dothideomycetes</taxon>
        <taxon>Pleosporomycetidae</taxon>
        <taxon>Pleosporales</taxon>
        <taxon>Massarineae</taxon>
        <taxon>Didymosphaeriaceae</taxon>
        <taxon>Karstenula</taxon>
    </lineage>
</organism>
<feature type="domain" description="RING-type" evidence="9">
    <location>
        <begin position="151"/>
        <end position="345"/>
    </location>
</feature>
<evidence type="ECO:0000313" key="11">
    <source>
        <dbReference type="Proteomes" id="UP000799764"/>
    </source>
</evidence>
<dbReference type="Gene3D" id="3.30.40.10">
    <property type="entry name" value="Zinc/RING finger domain, C3HC4 (zinc finger)"/>
    <property type="match status" value="1"/>
</dbReference>
<dbReference type="InterPro" id="IPR013083">
    <property type="entry name" value="Znf_RING/FYVE/PHD"/>
</dbReference>
<dbReference type="PROSITE" id="PS51873">
    <property type="entry name" value="TRIAD"/>
    <property type="match status" value="1"/>
</dbReference>
<keyword evidence="6" id="KW-0863">Zinc-finger</keyword>
<keyword evidence="11" id="KW-1185">Reference proteome</keyword>
<dbReference type="GO" id="GO:0016567">
    <property type="term" value="P:protein ubiquitination"/>
    <property type="evidence" value="ECO:0007669"/>
    <property type="project" value="InterPro"/>
</dbReference>
<dbReference type="OrthoDB" id="10009520at2759"/>
<evidence type="ECO:0000259" key="9">
    <source>
        <dbReference type="PROSITE" id="PS51873"/>
    </source>
</evidence>
<dbReference type="InterPro" id="IPR044066">
    <property type="entry name" value="TRIAD_supradom"/>
</dbReference>
<dbReference type="AlphaFoldDB" id="A0A9P4PKN4"/>
<dbReference type="CDD" id="cd22584">
    <property type="entry name" value="Rcat_RBR_unk"/>
    <property type="match status" value="1"/>
</dbReference>
<gene>
    <name evidence="10" type="ORF">P171DRAFT_454264</name>
</gene>
<comment type="caution">
    <text evidence="10">The sequence shown here is derived from an EMBL/GenBank/DDBJ whole genome shotgun (WGS) entry which is preliminary data.</text>
</comment>
<evidence type="ECO:0000256" key="2">
    <source>
        <dbReference type="ARBA" id="ARBA00012251"/>
    </source>
</evidence>
<dbReference type="PANTHER" id="PTHR11685">
    <property type="entry name" value="RBR FAMILY RING FINGER AND IBR DOMAIN-CONTAINING"/>
    <property type="match status" value="1"/>
</dbReference>
<keyword evidence="8" id="KW-0862">Zinc</keyword>
<evidence type="ECO:0000256" key="1">
    <source>
        <dbReference type="ARBA" id="ARBA00001798"/>
    </source>
</evidence>
<evidence type="ECO:0000256" key="4">
    <source>
        <dbReference type="ARBA" id="ARBA00022723"/>
    </source>
</evidence>
<dbReference type="Gene3D" id="1.20.120.1750">
    <property type="match status" value="1"/>
</dbReference>
<dbReference type="SUPFAM" id="SSF57850">
    <property type="entry name" value="RING/U-box"/>
    <property type="match status" value="2"/>
</dbReference>
<reference evidence="10" key="1">
    <citation type="journal article" date="2020" name="Stud. Mycol.">
        <title>101 Dothideomycetes genomes: a test case for predicting lifestyles and emergence of pathogens.</title>
        <authorList>
            <person name="Haridas S."/>
            <person name="Albert R."/>
            <person name="Binder M."/>
            <person name="Bloem J."/>
            <person name="Labutti K."/>
            <person name="Salamov A."/>
            <person name="Andreopoulos B."/>
            <person name="Baker S."/>
            <person name="Barry K."/>
            <person name="Bills G."/>
            <person name="Bluhm B."/>
            <person name="Cannon C."/>
            <person name="Castanera R."/>
            <person name="Culley D."/>
            <person name="Daum C."/>
            <person name="Ezra D."/>
            <person name="Gonzalez J."/>
            <person name="Henrissat B."/>
            <person name="Kuo A."/>
            <person name="Liang C."/>
            <person name="Lipzen A."/>
            <person name="Lutzoni F."/>
            <person name="Magnuson J."/>
            <person name="Mondo S."/>
            <person name="Nolan M."/>
            <person name="Ohm R."/>
            <person name="Pangilinan J."/>
            <person name="Park H.-J."/>
            <person name="Ramirez L."/>
            <person name="Alfaro M."/>
            <person name="Sun H."/>
            <person name="Tritt A."/>
            <person name="Yoshinaga Y."/>
            <person name="Zwiers L.-H."/>
            <person name="Turgeon B."/>
            <person name="Goodwin S."/>
            <person name="Spatafora J."/>
            <person name="Crous P."/>
            <person name="Grigoriev I."/>
        </authorList>
    </citation>
    <scope>NUCLEOTIDE SEQUENCE</scope>
    <source>
        <strain evidence="10">CBS 690.94</strain>
    </source>
</reference>
<keyword evidence="3" id="KW-0808">Transferase</keyword>
<name>A0A9P4PKN4_9PLEO</name>